<proteinExistence type="predicted"/>
<feature type="region of interest" description="Disordered" evidence="1">
    <location>
        <begin position="54"/>
        <end position="87"/>
    </location>
</feature>
<evidence type="ECO:0000256" key="1">
    <source>
        <dbReference type="SAM" id="MobiDB-lite"/>
    </source>
</evidence>
<evidence type="ECO:0000313" key="2">
    <source>
        <dbReference type="EMBL" id="ETW84437.1"/>
    </source>
</evidence>
<evidence type="ECO:0000313" key="3">
    <source>
        <dbReference type="Proteomes" id="UP000030671"/>
    </source>
</evidence>
<dbReference type="InParanoid" id="W4KF09"/>
<dbReference type="KEGG" id="hir:HETIRDRAFT_433260"/>
<accession>W4KF09</accession>
<dbReference type="Proteomes" id="UP000030671">
    <property type="component" value="Unassembled WGS sequence"/>
</dbReference>
<dbReference type="AlphaFoldDB" id="W4KF09"/>
<keyword evidence="3" id="KW-1185">Reference proteome</keyword>
<name>W4KF09_HETIT</name>
<dbReference type="RefSeq" id="XP_009544111.1">
    <property type="nucleotide sequence ID" value="XM_009545816.1"/>
</dbReference>
<dbReference type="EMBL" id="KI925456">
    <property type="protein sequence ID" value="ETW84437.1"/>
    <property type="molecule type" value="Genomic_DNA"/>
</dbReference>
<organism evidence="2 3">
    <name type="scientific">Heterobasidion irregulare (strain TC 32-1)</name>
    <dbReference type="NCBI Taxonomy" id="747525"/>
    <lineage>
        <taxon>Eukaryota</taxon>
        <taxon>Fungi</taxon>
        <taxon>Dikarya</taxon>
        <taxon>Basidiomycota</taxon>
        <taxon>Agaricomycotina</taxon>
        <taxon>Agaricomycetes</taxon>
        <taxon>Russulales</taxon>
        <taxon>Bondarzewiaceae</taxon>
        <taxon>Heterobasidion</taxon>
        <taxon>Heterobasidion annosum species complex</taxon>
    </lineage>
</organism>
<sequence>MTVYERFFFTDITNALISDCPTHRPAPSPPQLMIETAWCISISMRAHELTRVRNTPPTHRESRLGFGLDMESRSPTRRKGKSSMTPASSLNNLEVLNDVIRTTKSSGSSQGRVSILLILDPPIFVSDGMDVVGRIRMHGAGVPGSRDVFGSISPHSGVSHLGSVLSIAKMAYPHLCRVIHYRDMAPRIHTSRSGE</sequence>
<gene>
    <name evidence="2" type="ORF">HETIRDRAFT_433260</name>
</gene>
<protein>
    <submittedName>
        <fullName evidence="2">Uncharacterized protein</fullName>
    </submittedName>
</protein>
<dbReference type="GeneID" id="20674660"/>
<reference evidence="2 3" key="1">
    <citation type="journal article" date="2012" name="New Phytol.">
        <title>Insight into trade-off between wood decay and parasitism from the genome of a fungal forest pathogen.</title>
        <authorList>
            <person name="Olson A."/>
            <person name="Aerts A."/>
            <person name="Asiegbu F."/>
            <person name="Belbahri L."/>
            <person name="Bouzid O."/>
            <person name="Broberg A."/>
            <person name="Canback B."/>
            <person name="Coutinho P.M."/>
            <person name="Cullen D."/>
            <person name="Dalman K."/>
            <person name="Deflorio G."/>
            <person name="van Diepen L.T."/>
            <person name="Dunand C."/>
            <person name="Duplessis S."/>
            <person name="Durling M."/>
            <person name="Gonthier P."/>
            <person name="Grimwood J."/>
            <person name="Fossdal C.G."/>
            <person name="Hansson D."/>
            <person name="Henrissat B."/>
            <person name="Hietala A."/>
            <person name="Himmelstrand K."/>
            <person name="Hoffmeister D."/>
            <person name="Hogberg N."/>
            <person name="James T.Y."/>
            <person name="Karlsson M."/>
            <person name="Kohler A."/>
            <person name="Kues U."/>
            <person name="Lee Y.H."/>
            <person name="Lin Y.C."/>
            <person name="Lind M."/>
            <person name="Lindquist E."/>
            <person name="Lombard V."/>
            <person name="Lucas S."/>
            <person name="Lunden K."/>
            <person name="Morin E."/>
            <person name="Murat C."/>
            <person name="Park J."/>
            <person name="Raffaello T."/>
            <person name="Rouze P."/>
            <person name="Salamov A."/>
            <person name="Schmutz J."/>
            <person name="Solheim H."/>
            <person name="Stahlberg J."/>
            <person name="Velez H."/>
            <person name="de Vries R.P."/>
            <person name="Wiebenga A."/>
            <person name="Woodward S."/>
            <person name="Yakovlev I."/>
            <person name="Garbelotto M."/>
            <person name="Martin F."/>
            <person name="Grigoriev I.V."/>
            <person name="Stenlid J."/>
        </authorList>
    </citation>
    <scope>NUCLEOTIDE SEQUENCE [LARGE SCALE GENOMIC DNA]</scope>
    <source>
        <strain evidence="2 3">TC 32-1</strain>
    </source>
</reference>
<dbReference type="HOGENOM" id="CLU_1396488_0_0_1"/>